<dbReference type="Proteomes" id="UP000659654">
    <property type="component" value="Unassembled WGS sequence"/>
</dbReference>
<keyword evidence="5" id="KW-1185">Reference proteome</keyword>
<feature type="compositionally biased region" description="Low complexity" evidence="2">
    <location>
        <begin position="394"/>
        <end position="405"/>
    </location>
</feature>
<evidence type="ECO:0000313" key="5">
    <source>
        <dbReference type="Proteomes" id="UP000659654"/>
    </source>
</evidence>
<feature type="region of interest" description="Disordered" evidence="2">
    <location>
        <begin position="386"/>
        <end position="411"/>
    </location>
</feature>
<gene>
    <name evidence="3" type="ORF">BXYJ_LOCUS8496</name>
</gene>
<dbReference type="EMBL" id="CAJFCV020000004">
    <property type="protein sequence ID" value="CAG9114416.1"/>
    <property type="molecule type" value="Genomic_DNA"/>
</dbReference>
<dbReference type="SMR" id="A0A1I7SBK4"/>
<keyword evidence="1" id="KW-0175">Coiled coil</keyword>
<evidence type="ECO:0000313" key="4">
    <source>
        <dbReference type="Proteomes" id="UP000095284"/>
    </source>
</evidence>
<reference evidence="6" key="1">
    <citation type="submission" date="2016-11" db="UniProtKB">
        <authorList>
            <consortium name="WormBaseParasite"/>
        </authorList>
    </citation>
    <scope>IDENTIFICATION</scope>
</reference>
<protein>
    <submittedName>
        <fullName evidence="3">(pine wood nematode) hypothetical protein</fullName>
    </submittedName>
</protein>
<name>A0A1I7SBK4_BURXY</name>
<dbReference type="Proteomes" id="UP000582659">
    <property type="component" value="Unassembled WGS sequence"/>
</dbReference>
<sequence length="411" mass="48237">MPAMSSFIDYQSTGTNTPLTCVLDKISKILERRLIETRNKVDKLNDVYVAERSNRFVQEDVHDLEGSGHDYLFNKVLESRQLALERRNSDLERRLIVNETVNKHFEDVIHEFERDLLKILADAKSTEVERVAYCLKFKSENSELKRKIDEEERYSLGLVQEKEKIEGTAIELQEKVNSLNDKIKEMDEKLTAVEIENKKLTMDSASMINRLKSDADEFKKLQDTLEETKDNNQALLEKIKALENHLEVEKRRVKAISAEYEDRIDKEKELLKEELSIKHENLLLEQRNGHNLLAQRMKESFEKQMKLAAEYNDECVAKLKKYQQRYSDLEKNFEKRVLQEVTKKCQELEKRYMKIASVPITVGKVTPEKEVDTDIENIPRRLLREWQQSDADSRSSVSSLGSRSNYSRDKR</sequence>
<reference evidence="3" key="2">
    <citation type="submission" date="2020-09" db="EMBL/GenBank/DDBJ databases">
        <authorList>
            <person name="Kikuchi T."/>
        </authorList>
    </citation>
    <scope>NUCLEOTIDE SEQUENCE</scope>
    <source>
        <strain evidence="3">Ka4C1</strain>
    </source>
</reference>
<feature type="coiled-coil region" evidence="1">
    <location>
        <begin position="312"/>
        <end position="358"/>
    </location>
</feature>
<dbReference type="OrthoDB" id="10431317at2759"/>
<accession>A0A1I7SBK4</accession>
<proteinExistence type="predicted"/>
<organism evidence="4 6">
    <name type="scientific">Bursaphelenchus xylophilus</name>
    <name type="common">Pinewood nematode worm</name>
    <name type="synonym">Aphelenchoides xylophilus</name>
    <dbReference type="NCBI Taxonomy" id="6326"/>
    <lineage>
        <taxon>Eukaryota</taxon>
        <taxon>Metazoa</taxon>
        <taxon>Ecdysozoa</taxon>
        <taxon>Nematoda</taxon>
        <taxon>Chromadorea</taxon>
        <taxon>Rhabditida</taxon>
        <taxon>Tylenchina</taxon>
        <taxon>Tylenchomorpha</taxon>
        <taxon>Aphelenchoidea</taxon>
        <taxon>Aphelenchoididae</taxon>
        <taxon>Bursaphelenchus</taxon>
    </lineage>
</organism>
<evidence type="ECO:0000313" key="3">
    <source>
        <dbReference type="EMBL" id="CAD5225342.1"/>
    </source>
</evidence>
<dbReference type="EMBL" id="CAJFDI010000004">
    <property type="protein sequence ID" value="CAD5225342.1"/>
    <property type="molecule type" value="Genomic_DNA"/>
</dbReference>
<evidence type="ECO:0000256" key="2">
    <source>
        <dbReference type="SAM" id="MobiDB-lite"/>
    </source>
</evidence>
<evidence type="ECO:0000256" key="1">
    <source>
        <dbReference type="SAM" id="Coils"/>
    </source>
</evidence>
<dbReference type="Proteomes" id="UP000095284">
    <property type="component" value="Unplaced"/>
</dbReference>
<dbReference type="AlphaFoldDB" id="A0A1I7SBK4"/>
<dbReference type="WBParaSite" id="BXY_1040300.1">
    <property type="protein sequence ID" value="BXY_1040300.1"/>
    <property type="gene ID" value="BXY_1040300"/>
</dbReference>
<feature type="coiled-coil region" evidence="1">
    <location>
        <begin position="162"/>
        <end position="259"/>
    </location>
</feature>
<evidence type="ECO:0000313" key="6">
    <source>
        <dbReference type="WBParaSite" id="BXY_1040300.1"/>
    </source>
</evidence>